<dbReference type="KEGG" id="sbj:CF168_11900"/>
<dbReference type="CDD" id="cd01559">
    <property type="entry name" value="ADCL_like"/>
    <property type="match status" value="1"/>
</dbReference>
<dbReference type="InterPro" id="IPR043132">
    <property type="entry name" value="BCAT-like_C"/>
</dbReference>
<evidence type="ECO:0000256" key="13">
    <source>
        <dbReference type="RuleBase" id="RU004106"/>
    </source>
</evidence>
<comment type="subunit">
    <text evidence="3">Homodimer.</text>
</comment>
<dbReference type="EC" id="4.1.3.38" evidence="8 12"/>
<keyword evidence="4 14" id="KW-0663">Pyridoxal phosphate</keyword>
<evidence type="ECO:0000256" key="7">
    <source>
        <dbReference type="ARBA" id="ARBA00035633"/>
    </source>
</evidence>
<dbReference type="PANTHER" id="PTHR42743">
    <property type="entry name" value="AMINO-ACID AMINOTRANSFERASE"/>
    <property type="match status" value="1"/>
</dbReference>
<dbReference type="EMBL" id="CP022358">
    <property type="protein sequence ID" value="ASK69510.1"/>
    <property type="molecule type" value="Genomic_DNA"/>
</dbReference>
<evidence type="ECO:0000256" key="5">
    <source>
        <dbReference type="ARBA" id="ARBA00022909"/>
    </source>
</evidence>
<dbReference type="GO" id="GO:0005829">
    <property type="term" value="C:cytosol"/>
    <property type="evidence" value="ECO:0007669"/>
    <property type="project" value="TreeGrafter"/>
</dbReference>
<dbReference type="GO" id="GO:0046656">
    <property type="term" value="P:folic acid biosynthetic process"/>
    <property type="evidence" value="ECO:0007669"/>
    <property type="project" value="UniProtKB-KW"/>
</dbReference>
<dbReference type="PANTHER" id="PTHR42743:SF2">
    <property type="entry name" value="AMINODEOXYCHORISMATE LYASE"/>
    <property type="match status" value="1"/>
</dbReference>
<comment type="catalytic activity">
    <reaction evidence="9">
        <text>4-amino-4-deoxychorismate = 4-aminobenzoate + pyruvate + H(+)</text>
        <dbReference type="Rhea" id="RHEA:16201"/>
        <dbReference type="ChEBI" id="CHEBI:15361"/>
        <dbReference type="ChEBI" id="CHEBI:15378"/>
        <dbReference type="ChEBI" id="CHEBI:17836"/>
        <dbReference type="ChEBI" id="CHEBI:58406"/>
        <dbReference type="EC" id="4.1.3.38"/>
    </reaction>
</comment>
<evidence type="ECO:0000256" key="14">
    <source>
        <dbReference type="RuleBase" id="RU004516"/>
    </source>
</evidence>
<dbReference type="InterPro" id="IPR043131">
    <property type="entry name" value="BCAT-like_N"/>
</dbReference>
<dbReference type="AlphaFoldDB" id="A0A220UNC9"/>
<evidence type="ECO:0000313" key="16">
    <source>
        <dbReference type="Proteomes" id="UP000198367"/>
    </source>
</evidence>
<evidence type="ECO:0000256" key="2">
    <source>
        <dbReference type="ARBA" id="ARBA00009320"/>
    </source>
</evidence>
<dbReference type="Proteomes" id="UP000198367">
    <property type="component" value="Chromosome"/>
</dbReference>
<evidence type="ECO:0000256" key="6">
    <source>
        <dbReference type="ARBA" id="ARBA00023239"/>
    </source>
</evidence>
<dbReference type="RefSeq" id="WP_089067977.1">
    <property type="nucleotide sequence ID" value="NZ_CP022358.1"/>
</dbReference>
<reference evidence="15 16" key="1">
    <citation type="submission" date="2017-07" db="EMBL/GenBank/DDBJ databases">
        <title>Phenotypical and genomic characterization of a clinical isolate of Shewanella bicestrii sp. nov. producing an extended-spectrum beta-lactamase and a new oxacillinase variant.</title>
        <authorList>
            <person name="Jousset A.B."/>
            <person name="Bonnin R.A."/>
            <person name="Girlich D."/>
            <person name="Dabos L."/>
            <person name="Potron A."/>
            <person name="Dortet L."/>
            <person name="Glaser P."/>
            <person name="Naas T."/>
        </authorList>
    </citation>
    <scope>NUCLEOTIDE SEQUENCE [LARGE SCALE GENOMIC DNA]</scope>
    <source>
        <strain evidence="15 16">JAB-1</strain>
    </source>
</reference>
<organism evidence="15 16">
    <name type="scientific">Shewanella bicestrii</name>
    <dbReference type="NCBI Taxonomy" id="2018305"/>
    <lineage>
        <taxon>Bacteria</taxon>
        <taxon>Pseudomonadati</taxon>
        <taxon>Pseudomonadota</taxon>
        <taxon>Gammaproteobacteria</taxon>
        <taxon>Alteromonadales</taxon>
        <taxon>Shewanellaceae</taxon>
        <taxon>Shewanella</taxon>
    </lineage>
</organism>
<accession>A0A220UNC9</accession>
<keyword evidence="5" id="KW-0289">Folate biosynthesis</keyword>
<dbReference type="InterPro" id="IPR050571">
    <property type="entry name" value="Class-IV_PLP-Dep_Aminotrnsfr"/>
</dbReference>
<dbReference type="InterPro" id="IPR018300">
    <property type="entry name" value="Aminotrans_IV_CS"/>
</dbReference>
<dbReference type="NCBIfam" id="TIGR03461">
    <property type="entry name" value="pabC_Proteo"/>
    <property type="match status" value="1"/>
</dbReference>
<dbReference type="InterPro" id="IPR001544">
    <property type="entry name" value="Aminotrans_IV"/>
</dbReference>
<evidence type="ECO:0000256" key="11">
    <source>
        <dbReference type="ARBA" id="ARBA00069174"/>
    </source>
</evidence>
<dbReference type="InterPro" id="IPR017824">
    <property type="entry name" value="Aminodeoxychorismate_lyase_IV"/>
</dbReference>
<comment type="cofactor">
    <cofactor evidence="1 14">
        <name>pyridoxal 5'-phosphate</name>
        <dbReference type="ChEBI" id="CHEBI:597326"/>
    </cofactor>
</comment>
<sequence>MIWVNGVSQASIAPMDRGLAYGDGLFATMRTDAHGILFFEQHQARLTAGAARLGFDWQMSQTLSQQLDTLAKQYPQHCIKLMLTRGVGGRGYAPPEQVQVTEVVSVHPIPAQYALWQQQGIRLATSAVQLGHQPLLAGIKHLNRLEQVLIKSQPLPQGFDDWLVLDCTGQVIESSMANIFFVKGNQVITPSLERCGVAGVMREQVMLALLAQQMNIDCLPFGAERLVEFDSAFITNSVLGVVDVLAIDSHTFTPSPLTADLRQTLSLSL</sequence>
<evidence type="ECO:0000256" key="3">
    <source>
        <dbReference type="ARBA" id="ARBA00011738"/>
    </source>
</evidence>
<dbReference type="NCBIfam" id="NF004761">
    <property type="entry name" value="PRK06092.1"/>
    <property type="match status" value="1"/>
</dbReference>
<comment type="function">
    <text evidence="10">Involved in the biosynthesis of p-aminobenzoate (PABA), a precursor of tetrahydrofolate. Converts 4-amino-4-deoxychorismate into 4-aminobenzoate (PABA) and pyruvate.</text>
</comment>
<dbReference type="PROSITE" id="PS00770">
    <property type="entry name" value="AA_TRANSFER_CLASS_4"/>
    <property type="match status" value="1"/>
</dbReference>
<dbReference type="GO" id="GO:0008153">
    <property type="term" value="P:4-aminobenzoate biosynthetic process"/>
    <property type="evidence" value="ECO:0007669"/>
    <property type="project" value="UniProtKB-UniRule"/>
</dbReference>
<protein>
    <recommendedName>
        <fullName evidence="11 12">Aminodeoxychorismate lyase</fullName>
        <ecNumber evidence="8 12">4.1.3.38</ecNumber>
    </recommendedName>
</protein>
<keyword evidence="16" id="KW-1185">Reference proteome</keyword>
<comment type="similarity">
    <text evidence="2 13">Belongs to the class-IV pyridoxal-phosphate-dependent aminotransferase family.</text>
</comment>
<dbReference type="FunFam" id="3.20.10.10:FF:000002">
    <property type="entry name" value="D-alanine aminotransferase"/>
    <property type="match status" value="1"/>
</dbReference>
<dbReference type="SUPFAM" id="SSF56752">
    <property type="entry name" value="D-aminoacid aminotransferase-like PLP-dependent enzymes"/>
    <property type="match status" value="1"/>
</dbReference>
<name>A0A220UNC9_9GAMM</name>
<proteinExistence type="inferred from homology"/>
<comment type="pathway">
    <text evidence="7">Cofactor biosynthesis; tetrahydrofolate biosynthesis; 4-aminobenzoate from chorismate: step 2/2.</text>
</comment>
<evidence type="ECO:0000256" key="12">
    <source>
        <dbReference type="NCBIfam" id="TIGR03461"/>
    </source>
</evidence>
<evidence type="ECO:0000313" key="15">
    <source>
        <dbReference type="EMBL" id="ASK69510.1"/>
    </source>
</evidence>
<dbReference type="Gene3D" id="3.30.470.10">
    <property type="match status" value="1"/>
</dbReference>
<dbReference type="GO" id="GO:0008696">
    <property type="term" value="F:4-amino-4-deoxychorismate lyase activity"/>
    <property type="evidence" value="ECO:0007669"/>
    <property type="project" value="UniProtKB-UniRule"/>
</dbReference>
<dbReference type="InterPro" id="IPR036038">
    <property type="entry name" value="Aminotransferase-like"/>
</dbReference>
<evidence type="ECO:0000256" key="9">
    <source>
        <dbReference type="ARBA" id="ARBA00049529"/>
    </source>
</evidence>
<dbReference type="Pfam" id="PF01063">
    <property type="entry name" value="Aminotran_4"/>
    <property type="match status" value="1"/>
</dbReference>
<evidence type="ECO:0000256" key="4">
    <source>
        <dbReference type="ARBA" id="ARBA00022898"/>
    </source>
</evidence>
<gene>
    <name evidence="15" type="primary">pabC</name>
    <name evidence="15" type="ORF">CF168_11900</name>
</gene>
<dbReference type="GO" id="GO:0030170">
    <property type="term" value="F:pyridoxal phosphate binding"/>
    <property type="evidence" value="ECO:0007669"/>
    <property type="project" value="InterPro"/>
</dbReference>
<keyword evidence="6 15" id="KW-0456">Lyase</keyword>
<evidence type="ECO:0000256" key="10">
    <source>
        <dbReference type="ARBA" id="ARBA00054027"/>
    </source>
</evidence>
<evidence type="ECO:0000256" key="1">
    <source>
        <dbReference type="ARBA" id="ARBA00001933"/>
    </source>
</evidence>
<evidence type="ECO:0000256" key="8">
    <source>
        <dbReference type="ARBA" id="ARBA00035676"/>
    </source>
</evidence>
<dbReference type="Gene3D" id="3.20.10.10">
    <property type="entry name" value="D-amino Acid Aminotransferase, subunit A, domain 2"/>
    <property type="match status" value="1"/>
</dbReference>